<evidence type="ECO:0000313" key="3">
    <source>
        <dbReference type="Proteomes" id="UP000315908"/>
    </source>
</evidence>
<accession>A0A562MG24</accession>
<evidence type="ECO:0000259" key="1">
    <source>
        <dbReference type="Pfam" id="PF20434"/>
    </source>
</evidence>
<organism evidence="2 3">
    <name type="scientific">Sphingobacterium siyangense</name>
    <dbReference type="NCBI Taxonomy" id="459529"/>
    <lineage>
        <taxon>Bacteria</taxon>
        <taxon>Pseudomonadati</taxon>
        <taxon>Bacteroidota</taxon>
        <taxon>Sphingobacteriia</taxon>
        <taxon>Sphingobacteriales</taxon>
        <taxon>Sphingobacteriaceae</taxon>
        <taxon>Sphingobacterium</taxon>
    </lineage>
</organism>
<reference evidence="2 3" key="1">
    <citation type="journal article" date="2015" name="Stand. Genomic Sci.">
        <title>Genomic Encyclopedia of Bacterial and Archaeal Type Strains, Phase III: the genomes of soil and plant-associated and newly described type strains.</title>
        <authorList>
            <person name="Whitman W.B."/>
            <person name="Woyke T."/>
            <person name="Klenk H.P."/>
            <person name="Zhou Y."/>
            <person name="Lilburn T.G."/>
            <person name="Beck B.J."/>
            <person name="De Vos P."/>
            <person name="Vandamme P."/>
            <person name="Eisen J.A."/>
            <person name="Garrity G."/>
            <person name="Hugenholtz P."/>
            <person name="Kyrpides N.C."/>
        </authorList>
    </citation>
    <scope>NUCLEOTIDE SEQUENCE [LARGE SCALE GENOMIC DNA]</scope>
    <source>
        <strain evidence="2 3">CGMCC 1.6855</strain>
    </source>
</reference>
<evidence type="ECO:0000313" key="2">
    <source>
        <dbReference type="EMBL" id="TWI18850.1"/>
    </source>
</evidence>
<sequence>MKQFILFAGFSILICATSCKTVQKTSVLDFNAEAFTTQTLKVNDKEIKVRAYENISYVENPVDTIYQKMNIYIPAEYFENKTINGYSADNAPIFFPNQIGGYMPGNPGTAINNGKGMGGMQSGPTTIAQALAKGYVVASAGARGRTFKTGKAPAAIVDLKAAVRYLKFNDKKMAGDANKIISNGTSAGGALSALLGATGNNKDYEPYLKALGAADATDDIFAVSAYCPITNLDHADMAYEWQFNGVNDYKKIDISMLDYNVQRKEVSGTLSANEINVSNQLKAAFPEYVNSLQLKDANGNLLQLDKDGNGNFKELVKSYVIASAQKTLDKGTDLSALKWLTIENGKITALDFDGYVRYMERMKTPPAFDALDLSSGENQLFGNETTDSRHFTKFALANTTKQGGIAEEKTIKMMNPMYYIGTQGTTTTKHWRIRHGTKDKDTGLGISVLLATLLQNNGYDVNLELPWDRPHSGDYDLDELFTWIDKTTK</sequence>
<dbReference type="InterPro" id="IPR029058">
    <property type="entry name" value="AB_hydrolase_fold"/>
</dbReference>
<name>A0A562MG24_9SPHI</name>
<dbReference type="NCBIfam" id="NF041556">
    <property type="entry name" value="tannase_B"/>
    <property type="match status" value="1"/>
</dbReference>
<dbReference type="InterPro" id="IPR048124">
    <property type="entry name" value="Tannase_B"/>
</dbReference>
<dbReference type="Gene3D" id="3.40.50.1820">
    <property type="entry name" value="alpha/beta hydrolase"/>
    <property type="match status" value="1"/>
</dbReference>
<feature type="domain" description="BD-FAE-like" evidence="1">
    <location>
        <begin position="108"/>
        <end position="246"/>
    </location>
</feature>
<dbReference type="OrthoDB" id="923957at2"/>
<dbReference type="Proteomes" id="UP000315908">
    <property type="component" value="Unassembled WGS sequence"/>
</dbReference>
<dbReference type="Pfam" id="PF20434">
    <property type="entry name" value="BD-FAE"/>
    <property type="match status" value="1"/>
</dbReference>
<gene>
    <name evidence="2" type="ORF">IQ31_02978</name>
</gene>
<dbReference type="SUPFAM" id="SSF53474">
    <property type="entry name" value="alpha/beta-Hydrolases"/>
    <property type="match status" value="1"/>
</dbReference>
<dbReference type="AlphaFoldDB" id="A0A562MG24"/>
<proteinExistence type="predicted"/>
<dbReference type="EMBL" id="VLKR01000015">
    <property type="protein sequence ID" value="TWI18850.1"/>
    <property type="molecule type" value="Genomic_DNA"/>
</dbReference>
<protein>
    <submittedName>
        <fullName evidence="2">Acetyl esterase/lipase</fullName>
    </submittedName>
</protein>
<dbReference type="InterPro" id="IPR049492">
    <property type="entry name" value="BD-FAE-like_dom"/>
</dbReference>
<comment type="caution">
    <text evidence="2">The sequence shown here is derived from an EMBL/GenBank/DDBJ whole genome shotgun (WGS) entry which is preliminary data.</text>
</comment>
<dbReference type="RefSeq" id="WP_145328427.1">
    <property type="nucleotide sequence ID" value="NZ_VLKR01000015.1"/>
</dbReference>